<dbReference type="PROSITE" id="PS50005">
    <property type="entry name" value="TPR"/>
    <property type="match status" value="1"/>
</dbReference>
<accession>A0AAN6RFK9</accession>
<gene>
    <name evidence="3" type="ORF">GRF29_112g1489595</name>
</gene>
<dbReference type="GO" id="GO:0043531">
    <property type="term" value="F:ADP binding"/>
    <property type="evidence" value="ECO:0007669"/>
    <property type="project" value="InterPro"/>
</dbReference>
<proteinExistence type="predicted"/>
<organism evidence="3 4">
    <name type="scientific">Pseudopithomyces chartarum</name>
    <dbReference type="NCBI Taxonomy" id="1892770"/>
    <lineage>
        <taxon>Eukaryota</taxon>
        <taxon>Fungi</taxon>
        <taxon>Dikarya</taxon>
        <taxon>Ascomycota</taxon>
        <taxon>Pezizomycotina</taxon>
        <taxon>Dothideomycetes</taxon>
        <taxon>Pleosporomycetidae</taxon>
        <taxon>Pleosporales</taxon>
        <taxon>Massarineae</taxon>
        <taxon>Didymosphaeriaceae</taxon>
        <taxon>Pseudopithomyces</taxon>
    </lineage>
</organism>
<evidence type="ECO:0000313" key="4">
    <source>
        <dbReference type="Proteomes" id="UP001280581"/>
    </source>
</evidence>
<name>A0AAN6RFK9_9PLEO</name>
<keyword evidence="1" id="KW-0802">TPR repeat</keyword>
<dbReference type="Pfam" id="PF17107">
    <property type="entry name" value="SesA"/>
    <property type="match status" value="1"/>
</dbReference>
<protein>
    <recommendedName>
        <fullName evidence="2">NACHT-NTPase and P-loop NTPases N-terminal domain-containing protein</fullName>
    </recommendedName>
</protein>
<dbReference type="InterPro" id="IPR053137">
    <property type="entry name" value="NLR-like"/>
</dbReference>
<dbReference type="InterPro" id="IPR031352">
    <property type="entry name" value="SesA"/>
</dbReference>
<comment type="caution">
    <text evidence="3">The sequence shown here is derived from an EMBL/GenBank/DDBJ whole genome shotgun (WGS) entry which is preliminary data.</text>
</comment>
<evidence type="ECO:0000313" key="3">
    <source>
        <dbReference type="EMBL" id="KAK3203510.1"/>
    </source>
</evidence>
<dbReference type="Gene3D" id="1.25.40.10">
    <property type="entry name" value="Tetratricopeptide repeat domain"/>
    <property type="match status" value="2"/>
</dbReference>
<dbReference type="Pfam" id="PF13374">
    <property type="entry name" value="TPR_10"/>
    <property type="match status" value="3"/>
</dbReference>
<dbReference type="SUPFAM" id="SSF48452">
    <property type="entry name" value="TPR-like"/>
    <property type="match status" value="3"/>
</dbReference>
<dbReference type="AlphaFoldDB" id="A0AAN6RFK9"/>
<dbReference type="PANTHER" id="PTHR46082">
    <property type="entry name" value="ATP/GTP-BINDING PROTEIN-RELATED"/>
    <property type="match status" value="1"/>
</dbReference>
<dbReference type="Gene3D" id="3.40.50.300">
    <property type="entry name" value="P-loop containing nucleotide triphosphate hydrolases"/>
    <property type="match status" value="1"/>
</dbReference>
<feature type="domain" description="NACHT-NTPase and P-loop NTPases N-terminal" evidence="2">
    <location>
        <begin position="12"/>
        <end position="134"/>
    </location>
</feature>
<dbReference type="InterPro" id="IPR027417">
    <property type="entry name" value="P-loop_NTPase"/>
</dbReference>
<dbReference type="SMART" id="SM00028">
    <property type="entry name" value="TPR"/>
    <property type="match status" value="3"/>
</dbReference>
<keyword evidence="4" id="KW-1185">Reference proteome</keyword>
<dbReference type="Pfam" id="PF13424">
    <property type="entry name" value="TPR_12"/>
    <property type="match status" value="2"/>
</dbReference>
<dbReference type="Proteomes" id="UP001280581">
    <property type="component" value="Unassembled WGS sequence"/>
</dbReference>
<dbReference type="SUPFAM" id="SSF52540">
    <property type="entry name" value="P-loop containing nucleoside triphosphate hydrolases"/>
    <property type="match status" value="1"/>
</dbReference>
<reference evidence="3 4" key="1">
    <citation type="submission" date="2021-02" db="EMBL/GenBank/DDBJ databases">
        <title>Genome assembly of Pseudopithomyces chartarum.</title>
        <authorList>
            <person name="Jauregui R."/>
            <person name="Singh J."/>
            <person name="Voisey C."/>
        </authorList>
    </citation>
    <scope>NUCLEOTIDE SEQUENCE [LARGE SCALE GENOMIC DNA]</scope>
    <source>
        <strain evidence="3 4">AGR01</strain>
    </source>
</reference>
<evidence type="ECO:0000259" key="2">
    <source>
        <dbReference type="Pfam" id="PF17107"/>
    </source>
</evidence>
<dbReference type="InterPro" id="IPR019734">
    <property type="entry name" value="TPR_rpt"/>
</dbReference>
<dbReference type="PANTHER" id="PTHR46082:SF6">
    <property type="entry name" value="AAA+ ATPASE DOMAIN-CONTAINING PROTEIN-RELATED"/>
    <property type="match status" value="1"/>
</dbReference>
<evidence type="ECO:0000256" key="1">
    <source>
        <dbReference type="PROSITE-ProRule" id="PRU00339"/>
    </source>
</evidence>
<sequence length="974" mass="110141">MAEALAVVGVAASIVQLVDFGSRVWKRLDDYQTDLGDIPESFRHIKAELPVLLDALRQTKSALGYMQDESRNALVPAIEGCTVQIKLLDDTIAKVLPDPKESRVRRSGKAIQSLRSDAKVKKITMAIRGYVQTLSYHAATSTNARATDQVTSRPIPSSTVPFRRDPHFVDRQVLHDINSKIQQPGSRVALIGLGGVGKSQLAVEYSYKLREDSADTWVFWIHASTSARFIEDYRKIADRAQLPKRENAMADVSSLIYDWLSNERNGKWAMVIDNADDMEVFTSKTTSGRTILDMIPQSSHGSVFVTSRSRDVAFRITGNYNHIIQVGPMDQAQSLTLLRRHLKKESNQVNTILEGATLLVEALDYMPLAISQAASYISRRYPRVTVLSYLQKFQKDDHNRAQLLKADLGDTRRDGTASNSIIATWQISFEYIRKTSPSVTSLLSLMSLFHRQKIPEAAILDFYQNDVMVNADFDDDLEVMLGFSLITMDVEGCNFEMHRLVQFSTIKWLEIHEELGLWKDSYAILMDKHYQATKYGDLSMYHALFPHAQAALASRPTSVHALNSWVSLLAKAMQDATRVGNYHAAQEMQKCVFETNESILGIRDENTLAAMGWYAQGLRLSGNYELAETQYRRLYQLRVEVSGPESEDTLSVLNGLALTMSERGNYEEAEVALKQTFEVWKRISGLENLSTLSALNNMGLLLNKRGKFDEAEKLHRKALQVHEMLNGKDNELTLASLDNLGIALGNQGKYDEAEEMHRHAWEGSRKLLGDKHPDTLIGARNLAYILNEQGKHVESETLHREVLAGNLEILGENHPLTLFSFNNLSFSLCAQEKYEEAEAIQRHTLAKREEVLGKEHPDTIGMLHNLALTLNSAGKQEEQVPLMERCVQLSEAVLGSSHPSTVERRTLLRQWKGTDDDDISTEKGDSKPVIKSTDRQYQYWTHHQMFILALLGGWEAYSHYYIFEVRWSMHLTER</sequence>
<dbReference type="EMBL" id="WVTA01000011">
    <property type="protein sequence ID" value="KAK3203510.1"/>
    <property type="molecule type" value="Genomic_DNA"/>
</dbReference>
<feature type="repeat" description="TPR" evidence="1">
    <location>
        <begin position="692"/>
        <end position="725"/>
    </location>
</feature>
<dbReference type="NCBIfam" id="NF040586">
    <property type="entry name" value="FxSxx_TPR"/>
    <property type="match status" value="1"/>
</dbReference>
<dbReference type="InterPro" id="IPR011990">
    <property type="entry name" value="TPR-like_helical_dom_sf"/>
</dbReference>